<feature type="compositionally biased region" description="Low complexity" evidence="3">
    <location>
        <begin position="164"/>
        <end position="178"/>
    </location>
</feature>
<evidence type="ECO:0000256" key="1">
    <source>
        <dbReference type="ARBA" id="ARBA00022741"/>
    </source>
</evidence>
<dbReference type="GO" id="GO:0005741">
    <property type="term" value="C:mitochondrial outer membrane"/>
    <property type="evidence" value="ECO:0007669"/>
    <property type="project" value="TreeGrafter"/>
</dbReference>
<evidence type="ECO:0000256" key="2">
    <source>
        <dbReference type="ARBA" id="ARBA00022840"/>
    </source>
</evidence>
<dbReference type="PANTHER" id="PTHR45644:SF56">
    <property type="entry name" value="AAA ATPASE, PUTATIVE (AFU_ORTHOLOGUE AFUA_2G12920)-RELATED"/>
    <property type="match status" value="1"/>
</dbReference>
<evidence type="ECO:0000256" key="3">
    <source>
        <dbReference type="SAM" id="MobiDB-lite"/>
    </source>
</evidence>
<dbReference type="SUPFAM" id="SSF52540">
    <property type="entry name" value="P-loop containing nucleoside triphosphate hydrolases"/>
    <property type="match status" value="1"/>
</dbReference>
<dbReference type="InterPro" id="IPR003959">
    <property type="entry name" value="ATPase_AAA_core"/>
</dbReference>
<dbReference type="GO" id="GO:0016887">
    <property type="term" value="F:ATP hydrolysis activity"/>
    <property type="evidence" value="ECO:0007669"/>
    <property type="project" value="InterPro"/>
</dbReference>
<evidence type="ECO:0000313" key="6">
    <source>
        <dbReference type="Proteomes" id="UP000070121"/>
    </source>
</evidence>
<name>A0A135TR21_9PEZI</name>
<dbReference type="Pfam" id="PF00004">
    <property type="entry name" value="AAA"/>
    <property type="match status" value="1"/>
</dbReference>
<dbReference type="InterPro" id="IPR051701">
    <property type="entry name" value="Mito_OM_Translocase_MSP1"/>
</dbReference>
<keyword evidence="6" id="KW-1185">Reference proteome</keyword>
<organism evidence="5 6">
    <name type="scientific">Colletotrichum salicis</name>
    <dbReference type="NCBI Taxonomy" id="1209931"/>
    <lineage>
        <taxon>Eukaryota</taxon>
        <taxon>Fungi</taxon>
        <taxon>Dikarya</taxon>
        <taxon>Ascomycota</taxon>
        <taxon>Pezizomycotina</taxon>
        <taxon>Sordariomycetes</taxon>
        <taxon>Hypocreomycetidae</taxon>
        <taxon>Glomerellales</taxon>
        <taxon>Glomerellaceae</taxon>
        <taxon>Colletotrichum</taxon>
        <taxon>Colletotrichum acutatum species complex</taxon>
    </lineage>
</organism>
<dbReference type="PANTHER" id="PTHR45644">
    <property type="entry name" value="AAA ATPASE, PUTATIVE (AFU_ORTHOLOGUE AFUA_2G12920)-RELATED-RELATED"/>
    <property type="match status" value="1"/>
</dbReference>
<accession>A0A135TR21</accession>
<evidence type="ECO:0000259" key="4">
    <source>
        <dbReference type="Pfam" id="PF00004"/>
    </source>
</evidence>
<keyword evidence="1" id="KW-0547">Nucleotide-binding</keyword>
<protein>
    <submittedName>
        <fullName evidence="5">ATPase family AAA domain-containing protein 1</fullName>
    </submittedName>
</protein>
<proteinExistence type="predicted"/>
<feature type="domain" description="ATPase AAA-type core" evidence="4">
    <location>
        <begin position="294"/>
        <end position="375"/>
    </location>
</feature>
<dbReference type="GO" id="GO:0005524">
    <property type="term" value="F:ATP binding"/>
    <property type="evidence" value="ECO:0007669"/>
    <property type="project" value="UniProtKB-KW"/>
</dbReference>
<dbReference type="EMBL" id="JFFI01001900">
    <property type="protein sequence ID" value="KXH50626.1"/>
    <property type="molecule type" value="Genomic_DNA"/>
</dbReference>
<comment type="caution">
    <text evidence="5">The sequence shown here is derived from an EMBL/GenBank/DDBJ whole genome shotgun (WGS) entry which is preliminary data.</text>
</comment>
<dbReference type="Gene3D" id="3.40.50.300">
    <property type="entry name" value="P-loop containing nucleotide triphosphate hydrolases"/>
    <property type="match status" value="1"/>
</dbReference>
<dbReference type="AlphaFoldDB" id="A0A135TR21"/>
<gene>
    <name evidence="5" type="ORF">CSAL01_07225</name>
</gene>
<reference evidence="5 6" key="1">
    <citation type="submission" date="2014-02" db="EMBL/GenBank/DDBJ databases">
        <title>The genome sequence of Colletotrichum salicis CBS 607.94.</title>
        <authorList>
            <person name="Baroncelli R."/>
            <person name="Thon M.R."/>
        </authorList>
    </citation>
    <scope>NUCLEOTIDE SEQUENCE [LARGE SCALE GENOMIC DNA]</scope>
    <source>
        <strain evidence="5 6">CBS 607.94</strain>
    </source>
</reference>
<sequence length="393" mass="43140">MSEALSQAIDAKAKACKNTPQRNINTGSPRSVQTVFHIRDSGNFPEASAKSDRRRSFSEILGNTTLSIWSTSYGINVWDCCRRVGTDSRLCVTVNPVGKVEQQTREELITKTRNRNVSSLIRELICPDTLSICHDALLFSTSLLQVGQANSTRSSSAHSENENEPQPTSSEPRSSSSEGLVGGSRQISYQDVKVVVRRVFFHPVPSLPLNQVEASDMSRDWTEKMEQVARGCNEFEKELLGSVVNPKNLKVTWDDVILDQEMKDTMTHTISMARHRPEASSSVLLESVRINGALLYGPPGTGKTHLCRAVAPSSGSAMISVDLASVESIWVGETEKYVKAASTLAEKLHSCVLFTDEVDSLFFRRSSSNTSQNRRGGLTQIDGLSASQKAPFV</sequence>
<dbReference type="InterPro" id="IPR027417">
    <property type="entry name" value="P-loop_NTPase"/>
</dbReference>
<keyword evidence="2" id="KW-0067">ATP-binding</keyword>
<dbReference type="Proteomes" id="UP000070121">
    <property type="component" value="Unassembled WGS sequence"/>
</dbReference>
<feature type="region of interest" description="Disordered" evidence="3">
    <location>
        <begin position="150"/>
        <end position="184"/>
    </location>
</feature>
<dbReference type="STRING" id="1209931.A0A135TR21"/>
<evidence type="ECO:0000313" key="5">
    <source>
        <dbReference type="EMBL" id="KXH50626.1"/>
    </source>
</evidence>
<dbReference type="OrthoDB" id="4835103at2759"/>